<organism evidence="2 3">
    <name type="scientific">Brachionus plicatilis</name>
    <name type="common">Marine rotifer</name>
    <name type="synonym">Brachionus muelleri</name>
    <dbReference type="NCBI Taxonomy" id="10195"/>
    <lineage>
        <taxon>Eukaryota</taxon>
        <taxon>Metazoa</taxon>
        <taxon>Spiralia</taxon>
        <taxon>Gnathifera</taxon>
        <taxon>Rotifera</taxon>
        <taxon>Eurotatoria</taxon>
        <taxon>Monogononta</taxon>
        <taxon>Pseudotrocha</taxon>
        <taxon>Ploima</taxon>
        <taxon>Brachionidae</taxon>
        <taxon>Brachionus</taxon>
    </lineage>
</organism>
<proteinExistence type="predicted"/>
<gene>
    <name evidence="2" type="ORF">BpHYR1_051363</name>
</gene>
<keyword evidence="1" id="KW-0175">Coiled coil</keyword>
<evidence type="ECO:0000256" key="1">
    <source>
        <dbReference type="SAM" id="Coils"/>
    </source>
</evidence>
<keyword evidence="3" id="KW-1185">Reference proteome</keyword>
<feature type="coiled-coil region" evidence="1">
    <location>
        <begin position="94"/>
        <end position="127"/>
    </location>
</feature>
<comment type="caution">
    <text evidence="2">The sequence shown here is derived from an EMBL/GenBank/DDBJ whole genome shotgun (WGS) entry which is preliminary data.</text>
</comment>
<accession>A0A3M7RK13</accession>
<name>A0A3M7RK13_BRAPC</name>
<sequence>MTDEIEINLNKNEQNFNDFQCSTETEIETQLFERMSTLKKKMEIIKSGYELGCNRISDECSQIKDQIDKTVYLSIIEILNKRQIMFEDIEFYKNETLLNLKQQYENNQNFEKNKNILNETYEKILQEFNEVYSENPGENEKIKKLLTEKIDILSTKVNECCLWVMPNQVVNLVFTKNEPVIRVPFIGDISYDSVYKTDILNKLSCLNNTILQRLIKLDHLVEKCILVKHIALISKNNVLILYEKVFGKVTSVFMKIVYFNGTVLYEREVCNVGSLTNYCVYHRHIVLDFQIGKNQHILHLYDTKLKFIQESSINYKIESILMSNDTILVISNKQPYVHEYDYELNNLRSYGQKSKEKKPFFVKDEIFALTDQKIFVKYQNEMRLLCRFSGELVSKIVIDGLKASKIYLDFNKEKYLVFSELNKLCYYSHKGELIKCNIIKTKENFGEFQYSRSGHFGFIDNKKNLILII</sequence>
<evidence type="ECO:0000313" key="3">
    <source>
        <dbReference type="Proteomes" id="UP000276133"/>
    </source>
</evidence>
<dbReference type="EMBL" id="REGN01003200">
    <property type="protein sequence ID" value="RNA23892.1"/>
    <property type="molecule type" value="Genomic_DNA"/>
</dbReference>
<dbReference type="AlphaFoldDB" id="A0A3M7RK13"/>
<protein>
    <submittedName>
        <fullName evidence="2">Uncharacterized protein</fullName>
    </submittedName>
</protein>
<reference evidence="2 3" key="1">
    <citation type="journal article" date="2018" name="Sci. Rep.">
        <title>Genomic signatures of local adaptation to the degree of environmental predictability in rotifers.</title>
        <authorList>
            <person name="Franch-Gras L."/>
            <person name="Hahn C."/>
            <person name="Garcia-Roger E.M."/>
            <person name="Carmona M.J."/>
            <person name="Serra M."/>
            <person name="Gomez A."/>
        </authorList>
    </citation>
    <scope>NUCLEOTIDE SEQUENCE [LARGE SCALE GENOMIC DNA]</scope>
    <source>
        <strain evidence="2">HYR1</strain>
    </source>
</reference>
<dbReference type="Proteomes" id="UP000276133">
    <property type="component" value="Unassembled WGS sequence"/>
</dbReference>
<evidence type="ECO:0000313" key="2">
    <source>
        <dbReference type="EMBL" id="RNA23892.1"/>
    </source>
</evidence>